<evidence type="ECO:0000256" key="4">
    <source>
        <dbReference type="ARBA" id="ARBA00023015"/>
    </source>
</evidence>
<keyword evidence="2" id="KW-0479">Metal-binding</keyword>
<keyword evidence="6" id="KW-0804">Transcription</keyword>
<dbReference type="GO" id="GO:0005634">
    <property type="term" value="C:nucleus"/>
    <property type="evidence" value="ECO:0007669"/>
    <property type="project" value="UniProtKB-SubCell"/>
</dbReference>
<dbReference type="InterPro" id="IPR052202">
    <property type="entry name" value="Yeast_MetPath_Reg"/>
</dbReference>
<dbReference type="SMART" id="SM00906">
    <property type="entry name" value="Fungal_trans"/>
    <property type="match status" value="1"/>
</dbReference>
<evidence type="ECO:0000259" key="9">
    <source>
        <dbReference type="PROSITE" id="PS50048"/>
    </source>
</evidence>
<organism evidence="10 11">
    <name type="scientific">Purpureocillium lilacinum</name>
    <name type="common">Paecilomyces lilacinus</name>
    <dbReference type="NCBI Taxonomy" id="33203"/>
    <lineage>
        <taxon>Eukaryota</taxon>
        <taxon>Fungi</taxon>
        <taxon>Dikarya</taxon>
        <taxon>Ascomycota</taxon>
        <taxon>Pezizomycotina</taxon>
        <taxon>Sordariomycetes</taxon>
        <taxon>Hypocreomycetidae</taxon>
        <taxon>Hypocreales</taxon>
        <taxon>Ophiocordycipitaceae</taxon>
        <taxon>Purpureocillium</taxon>
    </lineage>
</organism>
<evidence type="ECO:0000256" key="3">
    <source>
        <dbReference type="ARBA" id="ARBA00022833"/>
    </source>
</evidence>
<evidence type="ECO:0000256" key="8">
    <source>
        <dbReference type="SAM" id="MobiDB-lite"/>
    </source>
</evidence>
<dbReference type="GO" id="GO:0043565">
    <property type="term" value="F:sequence-specific DNA binding"/>
    <property type="evidence" value="ECO:0007669"/>
    <property type="project" value="TreeGrafter"/>
</dbReference>
<dbReference type="PANTHER" id="PTHR47782">
    <property type="entry name" value="ZN(II)2CYS6 TRANSCRIPTION FACTOR (EUROFUNG)-RELATED"/>
    <property type="match status" value="1"/>
</dbReference>
<comment type="subcellular location">
    <subcellularLocation>
        <location evidence="1">Nucleus</location>
    </subcellularLocation>
</comment>
<feature type="region of interest" description="Disordered" evidence="8">
    <location>
        <begin position="681"/>
        <end position="750"/>
    </location>
</feature>
<feature type="region of interest" description="Disordered" evidence="8">
    <location>
        <begin position="245"/>
        <end position="273"/>
    </location>
</feature>
<keyword evidence="4" id="KW-0805">Transcription regulation</keyword>
<name>A0A2U3E004_PURLI</name>
<evidence type="ECO:0000256" key="7">
    <source>
        <dbReference type="ARBA" id="ARBA00023242"/>
    </source>
</evidence>
<feature type="compositionally biased region" description="Polar residues" evidence="8">
    <location>
        <begin position="728"/>
        <end position="746"/>
    </location>
</feature>
<feature type="compositionally biased region" description="Polar residues" evidence="8">
    <location>
        <begin position="245"/>
        <end position="256"/>
    </location>
</feature>
<evidence type="ECO:0000256" key="5">
    <source>
        <dbReference type="ARBA" id="ARBA00023125"/>
    </source>
</evidence>
<accession>A0A2U3E004</accession>
<dbReference type="PROSITE" id="PS50048">
    <property type="entry name" value="ZN2_CY6_FUNGAL_2"/>
    <property type="match status" value="1"/>
</dbReference>
<dbReference type="AlphaFoldDB" id="A0A2U3E004"/>
<gene>
    <name evidence="10" type="ORF">PCL_02744</name>
</gene>
<protein>
    <recommendedName>
        <fullName evidence="9">Zn(2)-C6 fungal-type domain-containing protein</fullName>
    </recommendedName>
</protein>
<dbReference type="InterPro" id="IPR007219">
    <property type="entry name" value="XnlR_reg_dom"/>
</dbReference>
<proteinExistence type="predicted"/>
<keyword evidence="7" id="KW-0539">Nucleus</keyword>
<dbReference type="GO" id="GO:0045944">
    <property type="term" value="P:positive regulation of transcription by RNA polymerase II"/>
    <property type="evidence" value="ECO:0007669"/>
    <property type="project" value="TreeGrafter"/>
</dbReference>
<keyword evidence="5" id="KW-0238">DNA-binding</keyword>
<dbReference type="CDD" id="cd12148">
    <property type="entry name" value="fungal_TF_MHR"/>
    <property type="match status" value="1"/>
</dbReference>
<dbReference type="Pfam" id="PF04082">
    <property type="entry name" value="Fungal_trans"/>
    <property type="match status" value="1"/>
</dbReference>
<evidence type="ECO:0000313" key="10">
    <source>
        <dbReference type="EMBL" id="PWI67823.1"/>
    </source>
</evidence>
<dbReference type="EMBL" id="LCWV01000017">
    <property type="protein sequence ID" value="PWI67823.1"/>
    <property type="molecule type" value="Genomic_DNA"/>
</dbReference>
<comment type="caution">
    <text evidence="10">The sequence shown here is derived from an EMBL/GenBank/DDBJ whole genome shotgun (WGS) entry which is preliminary data.</text>
</comment>
<feature type="compositionally biased region" description="Polar residues" evidence="8">
    <location>
        <begin position="161"/>
        <end position="170"/>
    </location>
</feature>
<dbReference type="Proteomes" id="UP000245956">
    <property type="component" value="Unassembled WGS sequence"/>
</dbReference>
<keyword evidence="3" id="KW-0862">Zinc</keyword>
<dbReference type="GO" id="GO:0008270">
    <property type="term" value="F:zinc ion binding"/>
    <property type="evidence" value="ECO:0007669"/>
    <property type="project" value="InterPro"/>
</dbReference>
<evidence type="ECO:0000256" key="2">
    <source>
        <dbReference type="ARBA" id="ARBA00022723"/>
    </source>
</evidence>
<feature type="region of interest" description="Disordered" evidence="8">
    <location>
        <begin position="156"/>
        <end position="186"/>
    </location>
</feature>
<dbReference type="InterPro" id="IPR036864">
    <property type="entry name" value="Zn2-C6_fun-type_DNA-bd_sf"/>
</dbReference>
<feature type="domain" description="Zn(2)-C6 fungal-type" evidence="9">
    <location>
        <begin position="77"/>
        <end position="124"/>
    </location>
</feature>
<dbReference type="CDD" id="cd00067">
    <property type="entry name" value="GAL4"/>
    <property type="match status" value="1"/>
</dbReference>
<dbReference type="PANTHER" id="PTHR47782:SF12">
    <property type="entry name" value="ZN(II)2CYS6 TRANSCRIPTION FACTOR (EUROFUNG)"/>
    <property type="match status" value="1"/>
</dbReference>
<dbReference type="InterPro" id="IPR001138">
    <property type="entry name" value="Zn2Cys6_DnaBD"/>
</dbReference>
<reference evidence="10 11" key="1">
    <citation type="journal article" date="2016" name="Front. Microbiol.">
        <title>Genome and transcriptome sequences reveal the specific parasitism of the nematophagous Purpureocillium lilacinum 36-1.</title>
        <authorList>
            <person name="Xie J."/>
            <person name="Li S."/>
            <person name="Mo C."/>
            <person name="Xiao X."/>
            <person name="Peng D."/>
            <person name="Wang G."/>
            <person name="Xiao Y."/>
        </authorList>
    </citation>
    <scope>NUCLEOTIDE SEQUENCE [LARGE SCALE GENOMIC DNA]</scope>
    <source>
        <strain evidence="10 11">36-1</strain>
    </source>
</reference>
<feature type="compositionally biased region" description="Polar residues" evidence="8">
    <location>
        <begin position="684"/>
        <end position="700"/>
    </location>
</feature>
<dbReference type="GO" id="GO:0006351">
    <property type="term" value="P:DNA-templated transcription"/>
    <property type="evidence" value="ECO:0007669"/>
    <property type="project" value="InterPro"/>
</dbReference>
<dbReference type="Gene3D" id="4.10.240.10">
    <property type="entry name" value="Zn(2)-C6 fungal-type DNA-binding domain"/>
    <property type="match status" value="1"/>
</dbReference>
<dbReference type="GO" id="GO:0000981">
    <property type="term" value="F:DNA-binding transcription factor activity, RNA polymerase II-specific"/>
    <property type="evidence" value="ECO:0007669"/>
    <property type="project" value="InterPro"/>
</dbReference>
<evidence type="ECO:0000256" key="6">
    <source>
        <dbReference type="ARBA" id="ARBA00023163"/>
    </source>
</evidence>
<evidence type="ECO:0000313" key="11">
    <source>
        <dbReference type="Proteomes" id="UP000245956"/>
    </source>
</evidence>
<sequence>MMSEHGSTGLYPMRPVSSSQLHRCKRSQLQAAELISSPPQCAAGAKGSPSMESSFYVQHGTQQRIQRHADVVQTISACNRCRRRKAKCDPGKRCAVICDLFSDNSRKGIPSCAPCQNTNSICEYTDSRTKQSYPRVYIDELKERVAHLQAKIEQLGRTATEDSQNGTPNELSARPGNETSIDRPHPDLVHLEAGGDAHFLGTSSGKSTRSFGSISAPLTVTTGMYLARSVLQSAGQGRIDFTAGESRSLSEDSQQGADGDLASDSDLHHGHYPLPPRATVEGLVEVFFAQLQIQYPILAPDEFNEAVSQLYDQHESGQRHAEDPFTAFMLSMVLSIALLLVSHKSAQSRTMSEGYRLHAMSQLSSIMQIRHYRTLQCLLLLLLSSILNSKSAPMWYISGLCMRMCIDLGFHSERTIDQAVPGQAALVTKDTKRRLFWVTYSLDRALATTLGRPFFINDDEIDVELPETPFLQMARSKSAHWLRLQRLQSEIVSLVYAPSALTAHPTAEVAGVATWPADITARLTAWDEEAQVLADANGHNTEWWRYYYHNALLMLHRPLSRSSLASSDSSMVSYTAAKYMVHHSFIGVHKNLANFTWLDLHTQLTCGLTLLFLVLNDSVVRAEAQKDWLSFKSCIVEWEAVLERLGTRWGRMRRAKQVLTKIADAALDIVEGRVRTSALRQARWQPSNGEVSSRQESDTPVFSRPRRGSSSSRLFQADPSKSDERLRTTQAIANNPDMSGPTSSRPTMDAASTWRGSNSFMPDFVRSDEPWQDSRHQQGFSAANETFTLGYMLADDAWQEAGDVEASQIYVGGFDHIPLGLDSFGLDFPAPMAVPMDTAITDSVLNFLEPVDFSDCGNQASQDDPPTN</sequence>
<evidence type="ECO:0000256" key="1">
    <source>
        <dbReference type="ARBA" id="ARBA00004123"/>
    </source>
</evidence>